<dbReference type="GO" id="GO:0019843">
    <property type="term" value="F:rRNA binding"/>
    <property type="evidence" value="ECO:0007669"/>
    <property type="project" value="UniProtKB-UniRule"/>
</dbReference>
<keyword evidence="3 4" id="KW-0687">Ribonucleoprotein</keyword>
<dbReference type="InterPro" id="IPR012678">
    <property type="entry name" value="Ribosomal_uL23/eL15/eS24_sf"/>
</dbReference>
<proteinExistence type="inferred from homology"/>
<evidence type="ECO:0000256" key="2">
    <source>
        <dbReference type="ARBA" id="ARBA00022980"/>
    </source>
</evidence>
<evidence type="ECO:0000313" key="7">
    <source>
        <dbReference type="Proteomes" id="UP000176527"/>
    </source>
</evidence>
<protein>
    <recommendedName>
        <fullName evidence="4">Large ribosomal subunit protein uL23</fullName>
    </recommendedName>
</protein>
<dbReference type="NCBIfam" id="NF004363">
    <property type="entry name" value="PRK05738.2-4"/>
    <property type="match status" value="1"/>
</dbReference>
<gene>
    <name evidence="4" type="primary">rplW</name>
    <name evidence="6" type="ORF">A3F00_01570</name>
</gene>
<evidence type="ECO:0000256" key="1">
    <source>
        <dbReference type="ARBA" id="ARBA00006700"/>
    </source>
</evidence>
<dbReference type="EMBL" id="MFDE01000018">
    <property type="protein sequence ID" value="OGE38564.1"/>
    <property type="molecule type" value="Genomic_DNA"/>
</dbReference>
<keyword evidence="4" id="KW-0699">rRNA-binding</keyword>
<feature type="compositionally biased region" description="Polar residues" evidence="5">
    <location>
        <begin position="142"/>
        <end position="151"/>
    </location>
</feature>
<dbReference type="GO" id="GO:0003735">
    <property type="term" value="F:structural constituent of ribosome"/>
    <property type="evidence" value="ECO:0007669"/>
    <property type="project" value="InterPro"/>
</dbReference>
<dbReference type="InterPro" id="IPR013025">
    <property type="entry name" value="Ribosomal_uL23-like"/>
</dbReference>
<comment type="function">
    <text evidence="4">One of the early assembly proteins it binds 23S rRNA. One of the proteins that surrounds the polypeptide exit tunnel on the outside of the ribosome. Forms the main docking site for trigger factor binding to the ribosome.</text>
</comment>
<dbReference type="AlphaFoldDB" id="A0A1F5KCK5"/>
<dbReference type="Gene3D" id="3.30.70.330">
    <property type="match status" value="1"/>
</dbReference>
<accession>A0A1F5KCK5</accession>
<evidence type="ECO:0000256" key="4">
    <source>
        <dbReference type="HAMAP-Rule" id="MF_01369"/>
    </source>
</evidence>
<dbReference type="SUPFAM" id="SSF54189">
    <property type="entry name" value="Ribosomal proteins S24e, L23 and L15e"/>
    <property type="match status" value="1"/>
</dbReference>
<name>A0A1F5KCK5_9BACT</name>
<comment type="similarity">
    <text evidence="1 4">Belongs to the universal ribosomal protein uL23 family.</text>
</comment>
<dbReference type="InterPro" id="IPR012677">
    <property type="entry name" value="Nucleotide-bd_a/b_plait_sf"/>
</dbReference>
<comment type="subunit">
    <text evidence="4">Part of the 50S ribosomal subunit. Contacts protein L29, and trigger factor when it is bound to the ribosome.</text>
</comment>
<dbReference type="Proteomes" id="UP000176527">
    <property type="component" value="Unassembled WGS sequence"/>
</dbReference>
<keyword evidence="4" id="KW-0694">RNA-binding</keyword>
<comment type="caution">
    <text evidence="6">The sequence shown here is derived from an EMBL/GenBank/DDBJ whole genome shotgun (WGS) entry which is preliminary data.</text>
</comment>
<evidence type="ECO:0000256" key="5">
    <source>
        <dbReference type="SAM" id="MobiDB-lite"/>
    </source>
</evidence>
<evidence type="ECO:0000256" key="3">
    <source>
        <dbReference type="ARBA" id="ARBA00023274"/>
    </source>
</evidence>
<organism evidence="6 7">
    <name type="scientific">Candidatus Daviesbacteria bacterium RIFCSPHIGHO2_12_FULL_37_11</name>
    <dbReference type="NCBI Taxonomy" id="1797777"/>
    <lineage>
        <taxon>Bacteria</taxon>
        <taxon>Candidatus Daviesiibacteriota</taxon>
    </lineage>
</organism>
<feature type="compositionally biased region" description="Low complexity" evidence="5">
    <location>
        <begin position="132"/>
        <end position="141"/>
    </location>
</feature>
<dbReference type="HAMAP" id="MF_01369_B">
    <property type="entry name" value="Ribosomal_uL23_B"/>
    <property type="match status" value="1"/>
</dbReference>
<keyword evidence="2 4" id="KW-0689">Ribosomal protein</keyword>
<dbReference type="PANTHER" id="PTHR11620">
    <property type="entry name" value="60S RIBOSOMAL PROTEIN L23A"/>
    <property type="match status" value="1"/>
</dbReference>
<dbReference type="GO" id="GO:1990904">
    <property type="term" value="C:ribonucleoprotein complex"/>
    <property type="evidence" value="ECO:0007669"/>
    <property type="project" value="UniProtKB-KW"/>
</dbReference>
<dbReference type="GO" id="GO:0006412">
    <property type="term" value="P:translation"/>
    <property type="evidence" value="ECO:0007669"/>
    <property type="project" value="UniProtKB-UniRule"/>
</dbReference>
<reference evidence="6 7" key="1">
    <citation type="journal article" date="2016" name="Nat. Commun.">
        <title>Thousands of microbial genomes shed light on interconnected biogeochemical processes in an aquifer system.</title>
        <authorList>
            <person name="Anantharaman K."/>
            <person name="Brown C.T."/>
            <person name="Hug L.A."/>
            <person name="Sharon I."/>
            <person name="Castelle C.J."/>
            <person name="Probst A.J."/>
            <person name="Thomas B.C."/>
            <person name="Singh A."/>
            <person name="Wilkins M.J."/>
            <person name="Karaoz U."/>
            <person name="Brodie E.L."/>
            <person name="Williams K.H."/>
            <person name="Hubbard S.S."/>
            <person name="Banfield J.F."/>
        </authorList>
    </citation>
    <scope>NUCLEOTIDE SEQUENCE [LARGE SCALE GENOMIC DNA]</scope>
</reference>
<dbReference type="Pfam" id="PF00276">
    <property type="entry name" value="Ribosomal_L23"/>
    <property type="match status" value="1"/>
</dbReference>
<feature type="region of interest" description="Disordered" evidence="5">
    <location>
        <begin position="128"/>
        <end position="151"/>
    </location>
</feature>
<sequence>MIVLRKPIVTEKSMKFTDNSLYTFLVDKHASKPQIAKAVADQFKVDVVSVKTIIVKGEVKFQRRVRKSYFTKGFKKAMVQLKSGQKISIFEQAPEENEVTVTTAEGEPIVMKEKKDIFRNTKVKIEKGSARPAGGAPGVAPTTQRKVITGK</sequence>
<evidence type="ECO:0000313" key="6">
    <source>
        <dbReference type="EMBL" id="OGE38564.1"/>
    </source>
</evidence>
<dbReference type="GO" id="GO:0005840">
    <property type="term" value="C:ribosome"/>
    <property type="evidence" value="ECO:0007669"/>
    <property type="project" value="UniProtKB-KW"/>
</dbReference>